<dbReference type="PROSITE" id="PS51910">
    <property type="entry name" value="GH18_2"/>
    <property type="match status" value="1"/>
</dbReference>
<dbReference type="Pfam" id="PF00704">
    <property type="entry name" value="Glyco_hydro_18"/>
    <property type="match status" value="1"/>
</dbReference>
<dbReference type="SUPFAM" id="SSF51445">
    <property type="entry name" value="(Trans)glycosidases"/>
    <property type="match status" value="1"/>
</dbReference>
<organism evidence="2 3">
    <name type="scientific">Papilio xuthus</name>
    <name type="common">Asian swallowtail butterfly</name>
    <dbReference type="NCBI Taxonomy" id="66420"/>
    <lineage>
        <taxon>Eukaryota</taxon>
        <taxon>Metazoa</taxon>
        <taxon>Ecdysozoa</taxon>
        <taxon>Arthropoda</taxon>
        <taxon>Hexapoda</taxon>
        <taxon>Insecta</taxon>
        <taxon>Pterygota</taxon>
        <taxon>Neoptera</taxon>
        <taxon>Endopterygota</taxon>
        <taxon>Lepidoptera</taxon>
        <taxon>Glossata</taxon>
        <taxon>Ditrysia</taxon>
        <taxon>Papilionoidea</taxon>
        <taxon>Papilionidae</taxon>
        <taxon>Papilioninae</taxon>
        <taxon>Papilio</taxon>
    </lineage>
</organism>
<dbReference type="PANTHER" id="PTHR11177:SF144">
    <property type="entry name" value="CHITINASE 5"/>
    <property type="match status" value="1"/>
</dbReference>
<dbReference type="AlphaFoldDB" id="A0A0N0PAQ0"/>
<dbReference type="InterPro" id="IPR001223">
    <property type="entry name" value="Glyco_hydro18_cat"/>
</dbReference>
<dbReference type="GO" id="GO:0005975">
    <property type="term" value="P:carbohydrate metabolic process"/>
    <property type="evidence" value="ECO:0007669"/>
    <property type="project" value="InterPro"/>
</dbReference>
<gene>
    <name evidence="2" type="ORF">RR46_00818</name>
</gene>
<dbReference type="GO" id="GO:0008061">
    <property type="term" value="F:chitin binding"/>
    <property type="evidence" value="ECO:0007669"/>
    <property type="project" value="TreeGrafter"/>
</dbReference>
<dbReference type="STRING" id="66420.A0A0N0PAQ0"/>
<proteinExistence type="predicted"/>
<reference evidence="2 3" key="1">
    <citation type="journal article" date="2015" name="Nat. Commun.">
        <title>Outbred genome sequencing and CRISPR/Cas9 gene editing in butterflies.</title>
        <authorList>
            <person name="Li X."/>
            <person name="Fan D."/>
            <person name="Zhang W."/>
            <person name="Liu G."/>
            <person name="Zhang L."/>
            <person name="Zhao L."/>
            <person name="Fang X."/>
            <person name="Chen L."/>
            <person name="Dong Y."/>
            <person name="Chen Y."/>
            <person name="Ding Y."/>
            <person name="Zhao R."/>
            <person name="Feng M."/>
            <person name="Zhu Y."/>
            <person name="Feng Y."/>
            <person name="Jiang X."/>
            <person name="Zhu D."/>
            <person name="Xiang H."/>
            <person name="Feng X."/>
            <person name="Li S."/>
            <person name="Wang J."/>
            <person name="Zhang G."/>
            <person name="Kronforst M.R."/>
            <person name="Wang W."/>
        </authorList>
    </citation>
    <scope>NUCLEOTIDE SEQUENCE [LARGE SCALE GENOMIC DNA]</scope>
    <source>
        <strain evidence="2">Ya'a_city_454_Px</strain>
        <tissue evidence="2">Whole body</tissue>
    </source>
</reference>
<dbReference type="PANTHER" id="PTHR11177">
    <property type="entry name" value="CHITINASE"/>
    <property type="match status" value="1"/>
</dbReference>
<evidence type="ECO:0000313" key="2">
    <source>
        <dbReference type="EMBL" id="KPJ05636.1"/>
    </source>
</evidence>
<dbReference type="GO" id="GO:0006032">
    <property type="term" value="P:chitin catabolic process"/>
    <property type="evidence" value="ECO:0007669"/>
    <property type="project" value="TreeGrafter"/>
</dbReference>
<feature type="domain" description="GH18" evidence="1">
    <location>
        <begin position="69"/>
        <end position="173"/>
    </location>
</feature>
<evidence type="ECO:0000259" key="1">
    <source>
        <dbReference type="PROSITE" id="PS51910"/>
    </source>
</evidence>
<name>A0A0N0PAQ0_PAPXU</name>
<dbReference type="GO" id="GO:0004568">
    <property type="term" value="F:chitinase activity"/>
    <property type="evidence" value="ECO:0007669"/>
    <property type="project" value="TreeGrafter"/>
</dbReference>
<evidence type="ECO:0000313" key="3">
    <source>
        <dbReference type="Proteomes" id="UP000053268"/>
    </source>
</evidence>
<keyword evidence="3" id="KW-1185">Reference proteome</keyword>
<dbReference type="Proteomes" id="UP000053268">
    <property type="component" value="Unassembled WGS sequence"/>
</dbReference>
<dbReference type="GO" id="GO:0005576">
    <property type="term" value="C:extracellular region"/>
    <property type="evidence" value="ECO:0007669"/>
    <property type="project" value="TreeGrafter"/>
</dbReference>
<dbReference type="EMBL" id="KQ458662">
    <property type="protein sequence ID" value="KPJ05636.1"/>
    <property type="molecule type" value="Genomic_DNA"/>
</dbReference>
<accession>A0A0N0PAQ0</accession>
<dbReference type="Gene3D" id="3.20.20.80">
    <property type="entry name" value="Glycosidases"/>
    <property type="match status" value="1"/>
</dbReference>
<protein>
    <submittedName>
        <fullName evidence="2">Endochitinase</fullName>
    </submittedName>
</protein>
<sequence>MSGRANCPESDGYSMSECQVSEEDVMDRAKWKRRIGKADPTTLYKMRVILAALAVLAVATTAKESDSRARIVCYFSNWAVYRPGVGRYGIEDIPVDKCTHIIYSFIGVTEHSKEVLIIDPERGMLYAYSAPRGGRGSYVGFSSISDIYPLNLSVPPTHRDGATGTLSLSSVTP</sequence>
<dbReference type="InterPro" id="IPR050314">
    <property type="entry name" value="Glycosyl_Hydrlase_18"/>
</dbReference>
<dbReference type="InterPro" id="IPR017853">
    <property type="entry name" value="GH"/>
</dbReference>